<gene>
    <name evidence="1" type="ORF">DI536_00360</name>
</gene>
<accession>A0A2W5W5A3</accession>
<comment type="caution">
    <text evidence="1">The sequence shown here is derived from an EMBL/GenBank/DDBJ whole genome shotgun (WGS) entry which is preliminary data.</text>
</comment>
<name>A0A2W5W5A3_9BACT</name>
<dbReference type="Proteomes" id="UP000249061">
    <property type="component" value="Unassembled WGS sequence"/>
</dbReference>
<reference evidence="1 2" key="1">
    <citation type="submission" date="2017-08" db="EMBL/GenBank/DDBJ databases">
        <title>Infants hospitalized years apart are colonized by the same room-sourced microbial strains.</title>
        <authorList>
            <person name="Brooks B."/>
            <person name="Olm M.R."/>
            <person name="Firek B.A."/>
            <person name="Baker R."/>
            <person name="Thomas B.C."/>
            <person name="Morowitz M.J."/>
            <person name="Banfield J.F."/>
        </authorList>
    </citation>
    <scope>NUCLEOTIDE SEQUENCE [LARGE SCALE GENOMIC DNA]</scope>
    <source>
        <strain evidence="1">S2_003_000_R2_14</strain>
    </source>
</reference>
<dbReference type="EMBL" id="QFQP01000001">
    <property type="protein sequence ID" value="PZR18371.1"/>
    <property type="molecule type" value="Genomic_DNA"/>
</dbReference>
<evidence type="ECO:0000313" key="1">
    <source>
        <dbReference type="EMBL" id="PZR18371.1"/>
    </source>
</evidence>
<evidence type="ECO:0000313" key="2">
    <source>
        <dbReference type="Proteomes" id="UP000249061"/>
    </source>
</evidence>
<protein>
    <submittedName>
        <fullName evidence="1">Uncharacterized protein</fullName>
    </submittedName>
</protein>
<proteinExistence type="predicted"/>
<dbReference type="AlphaFoldDB" id="A0A2W5W5A3"/>
<sequence>MKSDRRWLLALIIAVTVAATAAVFVLRADGTALIPEPDALVPQKEAAARSTDSNCVAVERFVVRGGEPLTGSLHVMKKLCTAKLTAVLVDGSGPGGERAHLEQKLDLALSGDDLVELRDDEAHDTLAGWVWSVELQFETTRSPALRSAFCSTGAAGPLGLTCNALSVVTE</sequence>
<organism evidence="1 2">
    <name type="scientific">Archangium gephyra</name>
    <dbReference type="NCBI Taxonomy" id="48"/>
    <lineage>
        <taxon>Bacteria</taxon>
        <taxon>Pseudomonadati</taxon>
        <taxon>Myxococcota</taxon>
        <taxon>Myxococcia</taxon>
        <taxon>Myxococcales</taxon>
        <taxon>Cystobacterineae</taxon>
        <taxon>Archangiaceae</taxon>
        <taxon>Archangium</taxon>
    </lineage>
</organism>